<dbReference type="NCBIfam" id="TIGR00176">
    <property type="entry name" value="mobB"/>
    <property type="match status" value="1"/>
</dbReference>
<protein>
    <submittedName>
        <fullName evidence="2">Molybdopterin-guanine dinucleotide biosynthesis protein B</fullName>
    </submittedName>
</protein>
<dbReference type="InterPro" id="IPR004435">
    <property type="entry name" value="MobB_dom"/>
</dbReference>
<name>A0A7X0HMR8_9BACI</name>
<accession>A0A7X0HMR8</accession>
<dbReference type="GO" id="GO:0006777">
    <property type="term" value="P:Mo-molybdopterin cofactor biosynthetic process"/>
    <property type="evidence" value="ECO:0007669"/>
    <property type="project" value="InterPro"/>
</dbReference>
<dbReference type="InterPro" id="IPR052539">
    <property type="entry name" value="MGD_biosynthesis_adapter"/>
</dbReference>
<keyword evidence="3" id="KW-1185">Reference proteome</keyword>
<proteinExistence type="predicted"/>
<dbReference type="PANTHER" id="PTHR40072">
    <property type="entry name" value="MOLYBDOPTERIN-GUANINE DINUCLEOTIDE BIOSYNTHESIS ADAPTER PROTEIN-RELATED"/>
    <property type="match status" value="1"/>
</dbReference>
<organism evidence="2 3">
    <name type="scientific">Bacillus benzoevorans</name>
    <dbReference type="NCBI Taxonomy" id="1456"/>
    <lineage>
        <taxon>Bacteria</taxon>
        <taxon>Bacillati</taxon>
        <taxon>Bacillota</taxon>
        <taxon>Bacilli</taxon>
        <taxon>Bacillales</taxon>
        <taxon>Bacillaceae</taxon>
        <taxon>Bacillus</taxon>
    </lineage>
</organism>
<dbReference type="Gene3D" id="3.40.50.300">
    <property type="entry name" value="P-loop containing nucleotide triphosphate hydrolases"/>
    <property type="match status" value="1"/>
</dbReference>
<reference evidence="2 3" key="1">
    <citation type="submission" date="2020-08" db="EMBL/GenBank/DDBJ databases">
        <title>Genomic Encyclopedia of Type Strains, Phase IV (KMG-IV): sequencing the most valuable type-strain genomes for metagenomic binning, comparative biology and taxonomic classification.</title>
        <authorList>
            <person name="Goeker M."/>
        </authorList>
    </citation>
    <scope>NUCLEOTIDE SEQUENCE [LARGE SCALE GENOMIC DNA]</scope>
    <source>
        <strain evidence="2 3">DSM 5391</strain>
    </source>
</reference>
<gene>
    <name evidence="2" type="ORF">HNR53_000111</name>
</gene>
<dbReference type="InterPro" id="IPR027417">
    <property type="entry name" value="P-loop_NTPase"/>
</dbReference>
<dbReference type="Proteomes" id="UP000531594">
    <property type="component" value="Unassembled WGS sequence"/>
</dbReference>
<comment type="caution">
    <text evidence="2">The sequence shown here is derived from an EMBL/GenBank/DDBJ whole genome shotgun (WGS) entry which is preliminary data.</text>
</comment>
<dbReference type="PANTHER" id="PTHR40072:SF1">
    <property type="entry name" value="MOLYBDOPTERIN-GUANINE DINUCLEOTIDE BIOSYNTHESIS ADAPTER PROTEIN"/>
    <property type="match status" value="1"/>
</dbReference>
<dbReference type="EMBL" id="JACHGK010000001">
    <property type="protein sequence ID" value="MBB6443523.1"/>
    <property type="molecule type" value="Genomic_DNA"/>
</dbReference>
<dbReference type="SUPFAM" id="SSF52540">
    <property type="entry name" value="P-loop containing nucleoside triphosphate hydrolases"/>
    <property type="match status" value="1"/>
</dbReference>
<dbReference type="AlphaFoldDB" id="A0A7X0HMR8"/>
<evidence type="ECO:0000313" key="3">
    <source>
        <dbReference type="Proteomes" id="UP000531594"/>
    </source>
</evidence>
<dbReference type="Pfam" id="PF03205">
    <property type="entry name" value="MobB"/>
    <property type="match status" value="1"/>
</dbReference>
<feature type="domain" description="Molybdopterin-guanine dinucleotide biosynthesis protein B (MobB)" evidence="1">
    <location>
        <begin position="6"/>
        <end position="135"/>
    </location>
</feature>
<sequence length="173" mass="19550">MDKPFIFQITGYQNSGKTTYLNKLLTILARQNVRTVTLKHHGHGGKPNVVEDADSACHIASGAAASLVEGGGRLLLQTENIAWTLEEEINLLTLLRPELILIEGHKHEHFPKLVFLRDRNDVHLLSDLKNIIAVIYQNQEPEEVVNLFPVFHRNDPASIAWVLNYIMSQVIKK</sequence>
<dbReference type="GO" id="GO:0005525">
    <property type="term" value="F:GTP binding"/>
    <property type="evidence" value="ECO:0007669"/>
    <property type="project" value="InterPro"/>
</dbReference>
<evidence type="ECO:0000313" key="2">
    <source>
        <dbReference type="EMBL" id="MBB6443523.1"/>
    </source>
</evidence>
<dbReference type="RefSeq" id="WP_184521483.1">
    <property type="nucleotide sequence ID" value="NZ_JACHGK010000001.1"/>
</dbReference>
<evidence type="ECO:0000259" key="1">
    <source>
        <dbReference type="Pfam" id="PF03205"/>
    </source>
</evidence>